<keyword evidence="11 21" id="KW-0762">Sugar transport</keyword>
<gene>
    <name evidence="21" type="ORF">K8U80_09725</name>
</gene>
<keyword evidence="10" id="KW-0597">Phosphoprotein</keyword>
<dbReference type="InterPro" id="IPR051471">
    <property type="entry name" value="Bacterial_PTS_sugar_comp"/>
</dbReference>
<comment type="function">
    <text evidence="16">The phosphoenolpyruvate-dependent sugar phosphotransferase system (sugar PTS), a major carbohydrate active transport system, catalyzes the phosphorylation of incoming sugar substrates concomitantly with their translocation across the cell membrane. The enzyme II ManXYZ PTS system is involved in mannose transport.</text>
</comment>
<dbReference type="InterPro" id="IPR033887">
    <property type="entry name" value="PTS_IIA_man"/>
</dbReference>
<dbReference type="EC" id="2.7.1.191" evidence="5"/>
<evidence type="ECO:0000259" key="20">
    <source>
        <dbReference type="PROSITE" id="PS51101"/>
    </source>
</evidence>
<dbReference type="EMBL" id="DYVF01000058">
    <property type="protein sequence ID" value="HJG31652.1"/>
    <property type="molecule type" value="Genomic_DNA"/>
</dbReference>
<dbReference type="Gene3D" id="3.40.50.510">
    <property type="entry name" value="Phosphotransferase system, mannose-type IIA component"/>
    <property type="match status" value="1"/>
</dbReference>
<dbReference type="Pfam" id="PF03610">
    <property type="entry name" value="EIIA-man"/>
    <property type="match status" value="1"/>
</dbReference>
<evidence type="ECO:0000256" key="16">
    <source>
        <dbReference type="ARBA" id="ARBA00023757"/>
    </source>
</evidence>
<reference evidence="21" key="2">
    <citation type="submission" date="2021-09" db="EMBL/GenBank/DDBJ databases">
        <authorList>
            <person name="Gilroy R."/>
        </authorList>
    </citation>
    <scope>NUCLEOTIDE SEQUENCE</scope>
    <source>
        <strain evidence="21">ChiGjej2B2-7701</strain>
    </source>
</reference>
<dbReference type="AlphaFoldDB" id="A0A921IRA2"/>
<evidence type="ECO:0000256" key="3">
    <source>
        <dbReference type="ARBA" id="ARBA00004496"/>
    </source>
</evidence>
<dbReference type="PANTHER" id="PTHR33799">
    <property type="entry name" value="PTS PERMEASE-RELATED-RELATED"/>
    <property type="match status" value="1"/>
</dbReference>
<evidence type="ECO:0000256" key="6">
    <source>
        <dbReference type="ARBA" id="ARBA00021685"/>
    </source>
</evidence>
<evidence type="ECO:0000256" key="17">
    <source>
        <dbReference type="ARBA" id="ARBA00030229"/>
    </source>
</evidence>
<dbReference type="InterPro" id="IPR036662">
    <property type="entry name" value="PTS_EIIA_man-typ_sf"/>
</dbReference>
<dbReference type="PANTHER" id="PTHR33799:SF1">
    <property type="entry name" value="PTS SYSTEM MANNOSE-SPECIFIC EIIAB COMPONENT-RELATED"/>
    <property type="match status" value="1"/>
</dbReference>
<evidence type="ECO:0000256" key="14">
    <source>
        <dbReference type="ARBA" id="ARBA00022777"/>
    </source>
</evidence>
<keyword evidence="13" id="KW-0598">Phosphotransferase system</keyword>
<organism evidence="21 22">
    <name type="scientific">Collinsella ihumii</name>
    <dbReference type="NCBI Taxonomy" id="1720204"/>
    <lineage>
        <taxon>Bacteria</taxon>
        <taxon>Bacillati</taxon>
        <taxon>Actinomycetota</taxon>
        <taxon>Coriobacteriia</taxon>
        <taxon>Coriobacteriales</taxon>
        <taxon>Coriobacteriaceae</taxon>
        <taxon>Collinsella</taxon>
    </lineage>
</organism>
<evidence type="ECO:0000256" key="7">
    <source>
        <dbReference type="ARBA" id="ARBA00022448"/>
    </source>
</evidence>
<dbReference type="InterPro" id="IPR036667">
    <property type="entry name" value="PTS_IIB_sorbose-sp_sf"/>
</dbReference>
<evidence type="ECO:0000256" key="5">
    <source>
        <dbReference type="ARBA" id="ARBA00011929"/>
    </source>
</evidence>
<feature type="domain" description="PTS EIIA type-4" evidence="19">
    <location>
        <begin position="1"/>
        <end position="125"/>
    </location>
</feature>
<accession>A0A921IRA2</accession>
<comment type="caution">
    <text evidence="21">The sequence shown here is derived from an EMBL/GenBank/DDBJ whole genome shotgun (WGS) entry which is preliminary data.</text>
</comment>
<comment type="catalytic activity">
    <reaction evidence="1">
        <text>D-mannose(out) + N(pros)-phospho-L-histidyl-[protein] = D-mannose 6-phosphate(in) + L-histidyl-[protein]</text>
        <dbReference type="Rhea" id="RHEA:49232"/>
        <dbReference type="Rhea" id="RHEA-COMP:9745"/>
        <dbReference type="Rhea" id="RHEA-COMP:9746"/>
        <dbReference type="ChEBI" id="CHEBI:4208"/>
        <dbReference type="ChEBI" id="CHEBI:29979"/>
        <dbReference type="ChEBI" id="CHEBI:58735"/>
        <dbReference type="ChEBI" id="CHEBI:64837"/>
        <dbReference type="EC" id="2.7.1.191"/>
    </reaction>
</comment>
<dbReference type="SUPFAM" id="SSF53062">
    <property type="entry name" value="PTS system fructose IIA component-like"/>
    <property type="match status" value="1"/>
</dbReference>
<name>A0A921IRA2_9ACTN</name>
<dbReference type="CDD" id="cd00001">
    <property type="entry name" value="PTS_IIB_man"/>
    <property type="match status" value="1"/>
</dbReference>
<dbReference type="PROSITE" id="PS51096">
    <property type="entry name" value="PTS_EIIA_TYPE_4"/>
    <property type="match status" value="1"/>
</dbReference>
<keyword evidence="8" id="KW-1003">Cell membrane</keyword>
<protein>
    <recommendedName>
        <fullName evidence="6">PTS system mannose-specific EIIAB component</fullName>
        <ecNumber evidence="5">2.7.1.191</ecNumber>
    </recommendedName>
    <alternativeName>
        <fullName evidence="18">EIIAB-Man</fullName>
    </alternativeName>
    <alternativeName>
        <fullName evidence="17">EIII-Man</fullName>
    </alternativeName>
</protein>
<evidence type="ECO:0000256" key="10">
    <source>
        <dbReference type="ARBA" id="ARBA00022553"/>
    </source>
</evidence>
<dbReference type="InterPro" id="IPR004701">
    <property type="entry name" value="PTS_EIIA_man-typ"/>
</dbReference>
<evidence type="ECO:0000256" key="18">
    <source>
        <dbReference type="ARBA" id="ARBA00032197"/>
    </source>
</evidence>
<dbReference type="GO" id="GO:0009401">
    <property type="term" value="P:phosphoenolpyruvate-dependent sugar phosphotransferase system"/>
    <property type="evidence" value="ECO:0007669"/>
    <property type="project" value="UniProtKB-KW"/>
</dbReference>
<dbReference type="Pfam" id="PF03830">
    <property type="entry name" value="PTSIIB_sorb"/>
    <property type="match status" value="1"/>
</dbReference>
<dbReference type="PROSITE" id="PS51101">
    <property type="entry name" value="PTS_EIIB_TYPE_4"/>
    <property type="match status" value="1"/>
</dbReference>
<dbReference type="CDD" id="cd00006">
    <property type="entry name" value="PTS_IIA_man"/>
    <property type="match status" value="1"/>
</dbReference>
<evidence type="ECO:0000256" key="1">
    <source>
        <dbReference type="ARBA" id="ARBA00000514"/>
    </source>
</evidence>
<evidence type="ECO:0000313" key="22">
    <source>
        <dbReference type="Proteomes" id="UP000746751"/>
    </source>
</evidence>
<evidence type="ECO:0000256" key="12">
    <source>
        <dbReference type="ARBA" id="ARBA00022679"/>
    </source>
</evidence>
<comment type="subunit">
    <text evidence="4">Homodimer.</text>
</comment>
<dbReference type="GO" id="GO:0005886">
    <property type="term" value="C:plasma membrane"/>
    <property type="evidence" value="ECO:0007669"/>
    <property type="project" value="UniProtKB-SubCell"/>
</dbReference>
<dbReference type="GO" id="GO:0005737">
    <property type="term" value="C:cytoplasm"/>
    <property type="evidence" value="ECO:0007669"/>
    <property type="project" value="UniProtKB-SubCell"/>
</dbReference>
<reference evidence="21" key="1">
    <citation type="journal article" date="2021" name="PeerJ">
        <title>Extensive microbial diversity within the chicken gut microbiome revealed by metagenomics and culture.</title>
        <authorList>
            <person name="Gilroy R."/>
            <person name="Ravi A."/>
            <person name="Getino M."/>
            <person name="Pursley I."/>
            <person name="Horton D.L."/>
            <person name="Alikhan N.F."/>
            <person name="Baker D."/>
            <person name="Gharbi K."/>
            <person name="Hall N."/>
            <person name="Watson M."/>
            <person name="Adriaenssens E.M."/>
            <person name="Foster-Nyarko E."/>
            <person name="Jarju S."/>
            <person name="Secka A."/>
            <person name="Antonio M."/>
            <person name="Oren A."/>
            <person name="Chaudhuri R.R."/>
            <person name="La Ragione R."/>
            <person name="Hildebrand F."/>
            <person name="Pallen M.J."/>
        </authorList>
    </citation>
    <scope>NUCLEOTIDE SEQUENCE</scope>
    <source>
        <strain evidence="21">ChiGjej2B2-7701</strain>
    </source>
</reference>
<evidence type="ECO:0000256" key="11">
    <source>
        <dbReference type="ARBA" id="ARBA00022597"/>
    </source>
</evidence>
<sequence length="321" mass="34239">MVGIVFASHGGLAEGVRDSVTMVFGEQRDLACVSLKPSMAPEEFRVELEAAVRGLSDPEDVLVLVDLWGGTPFNQVSALLDQHEGWALLTGLNLPMAIEACASRMAGSSAHELAGQLLVEGRRGVRVLPEGLAPKASRPAAAPGAAGTAAPAAGEGGLQIKWVRIDSRLLHGQVAMAWSKEIRPDRIIVVSDNVAHDELRKNLITQAAPPGIKANVCPVSKLIEIARDPRFSRTSALLLFEFPQDVVRVIEGGVPLEHINVGSMAHSAGKIAINGTVSIDADDARAFKWLHDHGCKLGWQKVPADREEPVWPLVEQSGLLS</sequence>
<evidence type="ECO:0000256" key="15">
    <source>
        <dbReference type="ARBA" id="ARBA00023136"/>
    </source>
</evidence>
<proteinExistence type="predicted"/>
<keyword evidence="7" id="KW-0813">Transport</keyword>
<keyword evidence="12" id="KW-0808">Transferase</keyword>
<dbReference type="SUPFAM" id="SSF52728">
    <property type="entry name" value="PTS IIb component"/>
    <property type="match status" value="1"/>
</dbReference>
<keyword evidence="15" id="KW-0472">Membrane</keyword>
<dbReference type="Gene3D" id="3.40.35.10">
    <property type="entry name" value="Phosphotransferase system, sorbose subfamily IIB component"/>
    <property type="match status" value="1"/>
</dbReference>
<feature type="domain" description="PTS EIIB type-4" evidence="20">
    <location>
        <begin position="156"/>
        <end position="321"/>
    </location>
</feature>
<evidence type="ECO:0000259" key="19">
    <source>
        <dbReference type="PROSITE" id="PS51096"/>
    </source>
</evidence>
<evidence type="ECO:0000256" key="8">
    <source>
        <dbReference type="ARBA" id="ARBA00022475"/>
    </source>
</evidence>
<evidence type="ECO:0000313" key="21">
    <source>
        <dbReference type="EMBL" id="HJG31652.1"/>
    </source>
</evidence>
<dbReference type="GO" id="GO:0008982">
    <property type="term" value="F:protein-N(PI)-phosphohistidine-sugar phosphotransferase activity"/>
    <property type="evidence" value="ECO:0007669"/>
    <property type="project" value="InterPro"/>
</dbReference>
<evidence type="ECO:0000256" key="4">
    <source>
        <dbReference type="ARBA" id="ARBA00011738"/>
    </source>
</evidence>
<keyword evidence="14" id="KW-0418">Kinase</keyword>
<comment type="subcellular location">
    <subcellularLocation>
        <location evidence="2">Cell membrane</location>
    </subcellularLocation>
    <subcellularLocation>
        <location evidence="3">Cytoplasm</location>
    </subcellularLocation>
</comment>
<dbReference type="GO" id="GO:0016301">
    <property type="term" value="F:kinase activity"/>
    <property type="evidence" value="ECO:0007669"/>
    <property type="project" value="UniProtKB-KW"/>
</dbReference>
<keyword evidence="9" id="KW-0963">Cytoplasm</keyword>
<evidence type="ECO:0000256" key="13">
    <source>
        <dbReference type="ARBA" id="ARBA00022683"/>
    </source>
</evidence>
<dbReference type="InterPro" id="IPR004720">
    <property type="entry name" value="PTS_IIB_sorbose-sp"/>
</dbReference>
<evidence type="ECO:0000256" key="9">
    <source>
        <dbReference type="ARBA" id="ARBA00022490"/>
    </source>
</evidence>
<evidence type="ECO:0000256" key="2">
    <source>
        <dbReference type="ARBA" id="ARBA00004236"/>
    </source>
</evidence>
<dbReference type="Proteomes" id="UP000746751">
    <property type="component" value="Unassembled WGS sequence"/>
</dbReference>